<feature type="domain" description="YrdC-like" evidence="1">
    <location>
        <begin position="14"/>
        <end position="200"/>
    </location>
</feature>
<gene>
    <name evidence="2" type="ORF">ED236_02915</name>
</gene>
<evidence type="ECO:0000259" key="1">
    <source>
        <dbReference type="PROSITE" id="PS51163"/>
    </source>
</evidence>
<dbReference type="NCBIfam" id="TIGR00057">
    <property type="entry name" value="L-threonylcarbamoyladenylate synthase"/>
    <property type="match status" value="1"/>
</dbReference>
<accession>A0A3N0V6M0</accession>
<reference evidence="2 3" key="1">
    <citation type="submission" date="2018-10" db="EMBL/GenBank/DDBJ databases">
        <authorList>
            <person name="Chen W.-M."/>
        </authorList>
    </citation>
    <scope>NUCLEOTIDE SEQUENCE [LARGE SCALE GENOMIC DNA]</scope>
    <source>
        <strain evidence="2 3">H-5</strain>
    </source>
</reference>
<sequence>MSQYFVIHPQTPQARLIHQATQILRDGGVIAYPTDSTYALGCMLGHKDAQERIRAIRGVDESHHFTLVCRNLAELATYAQVNNSQFRLLKANTPGQYTFILKATREVPRRLQHPKRSTLGLRVPAHAVTQALLEALNEPLLSMTLLLPDASEPLNEAWEIRDVLEHQVDLVIDAGACVAEPTTVIDLTDDTPKLLRQGAGDIAPFSLSN</sequence>
<comment type="caution">
    <text evidence="2">The sequence shown here is derived from an EMBL/GenBank/DDBJ whole genome shotgun (WGS) entry which is preliminary data.</text>
</comment>
<dbReference type="Proteomes" id="UP000275137">
    <property type="component" value="Unassembled WGS sequence"/>
</dbReference>
<dbReference type="PANTHER" id="PTHR42828">
    <property type="entry name" value="DHBP SYNTHASE RIBB-LIKE ALPHA/BETA DOMAIN-CONTAINING PROTEIN"/>
    <property type="match status" value="1"/>
</dbReference>
<dbReference type="SUPFAM" id="SSF55821">
    <property type="entry name" value="YrdC/RibB"/>
    <property type="match status" value="1"/>
</dbReference>
<dbReference type="PANTHER" id="PTHR42828:SF3">
    <property type="entry name" value="THREONYLCARBAMOYL-AMP SYNTHASE"/>
    <property type="match status" value="1"/>
</dbReference>
<dbReference type="InterPro" id="IPR052532">
    <property type="entry name" value="SUA5_domain"/>
</dbReference>
<evidence type="ECO:0000313" key="3">
    <source>
        <dbReference type="Proteomes" id="UP000275137"/>
    </source>
</evidence>
<evidence type="ECO:0000313" key="2">
    <source>
        <dbReference type="EMBL" id="ROH88419.1"/>
    </source>
</evidence>
<dbReference type="AlphaFoldDB" id="A0A3N0V6M0"/>
<organism evidence="2 3">
    <name type="scientific">Pseudomethylobacillus aquaticus</name>
    <dbReference type="NCBI Taxonomy" id="2676064"/>
    <lineage>
        <taxon>Bacteria</taxon>
        <taxon>Pseudomonadati</taxon>
        <taxon>Pseudomonadota</taxon>
        <taxon>Betaproteobacteria</taxon>
        <taxon>Nitrosomonadales</taxon>
        <taxon>Methylophilaceae</taxon>
        <taxon>Pseudomethylobacillus</taxon>
    </lineage>
</organism>
<dbReference type="Pfam" id="PF01300">
    <property type="entry name" value="Sua5_yciO_yrdC"/>
    <property type="match status" value="1"/>
</dbReference>
<name>A0A3N0V6M0_9PROT</name>
<dbReference type="InterPro" id="IPR006070">
    <property type="entry name" value="Sua5-like_dom"/>
</dbReference>
<protein>
    <submittedName>
        <fullName evidence="2">Threonylcarbamoyl-AMP synthase</fullName>
    </submittedName>
</protein>
<keyword evidence="3" id="KW-1185">Reference proteome</keyword>
<dbReference type="Gene3D" id="3.90.870.10">
    <property type="entry name" value="DHBP synthase"/>
    <property type="match status" value="1"/>
</dbReference>
<dbReference type="RefSeq" id="WP_123236411.1">
    <property type="nucleotide sequence ID" value="NZ_RJVP01000001.1"/>
</dbReference>
<dbReference type="EMBL" id="RJVP01000001">
    <property type="protein sequence ID" value="ROH88419.1"/>
    <property type="molecule type" value="Genomic_DNA"/>
</dbReference>
<dbReference type="PROSITE" id="PS51163">
    <property type="entry name" value="YRDC"/>
    <property type="match status" value="1"/>
</dbReference>
<dbReference type="GO" id="GO:0003725">
    <property type="term" value="F:double-stranded RNA binding"/>
    <property type="evidence" value="ECO:0007669"/>
    <property type="project" value="InterPro"/>
</dbReference>
<dbReference type="InterPro" id="IPR017945">
    <property type="entry name" value="DHBP_synth_RibB-like_a/b_dom"/>
</dbReference>
<proteinExistence type="predicted"/>